<comment type="caution">
    <text evidence="2">The sequence shown here is derived from an EMBL/GenBank/DDBJ whole genome shotgun (WGS) entry which is preliminary data.</text>
</comment>
<dbReference type="PANTHER" id="PTHR12526:SF630">
    <property type="entry name" value="GLYCOSYLTRANSFERASE"/>
    <property type="match status" value="1"/>
</dbReference>
<proteinExistence type="predicted"/>
<gene>
    <name evidence="2" type="ORF">FHS57_000862</name>
</gene>
<evidence type="ECO:0000313" key="3">
    <source>
        <dbReference type="Proteomes" id="UP000541352"/>
    </source>
</evidence>
<evidence type="ECO:0000313" key="2">
    <source>
        <dbReference type="EMBL" id="MBB3836880.1"/>
    </source>
</evidence>
<dbReference type="Pfam" id="PF13692">
    <property type="entry name" value="Glyco_trans_1_4"/>
    <property type="match status" value="1"/>
</dbReference>
<name>A0A7W6ENS7_9BACT</name>
<dbReference type="Proteomes" id="UP000541352">
    <property type="component" value="Unassembled WGS sequence"/>
</dbReference>
<dbReference type="SUPFAM" id="SSF53756">
    <property type="entry name" value="UDP-Glycosyltransferase/glycogen phosphorylase"/>
    <property type="match status" value="1"/>
</dbReference>
<dbReference type="AlphaFoldDB" id="A0A7W6ENS7"/>
<dbReference type="RefSeq" id="WP_183971635.1">
    <property type="nucleotide sequence ID" value="NZ_JACIBY010000001.1"/>
</dbReference>
<sequence>MKKTVLFIITKSETGGAQKFVSEQIQALSSTGKWQCLLATNKKGWLTETVQPFVNESDLLVNEKLERLYSFYYLLVLVKFILRVNPDLIIANSANAGVYGRIAGLLTHTKVIYVSHGWSSIYNGGKLKSFFNFSERILSYISSSILCISETDRLKAIEIIKIPASKLQVIPNSILPPKVEHLNYKADVVTVCRLSSPKRVDLLIQAMFHLPEYTLDIIGDGPLFLELQSLATTNQSTNIRFVGEKPGFADFNQYKVFCLISDSEGMPMSAIEAMSCGLPLILSDVGGCNELIFNNGALVRNSLTDITQAIKNTLQNHAYLSSASKQLFDSKFNLNITLKDYESFYLKLLSS</sequence>
<accession>A0A7W6ENS7</accession>
<reference evidence="2 3" key="1">
    <citation type="submission" date="2020-08" db="EMBL/GenBank/DDBJ databases">
        <title>Genomic Encyclopedia of Type Strains, Phase IV (KMG-IV): sequencing the most valuable type-strain genomes for metagenomic binning, comparative biology and taxonomic classification.</title>
        <authorList>
            <person name="Goeker M."/>
        </authorList>
    </citation>
    <scope>NUCLEOTIDE SEQUENCE [LARGE SCALE GENOMIC DNA]</scope>
    <source>
        <strain evidence="2 3">DSM 17976</strain>
    </source>
</reference>
<dbReference type="GO" id="GO:0016757">
    <property type="term" value="F:glycosyltransferase activity"/>
    <property type="evidence" value="ECO:0007669"/>
    <property type="project" value="UniProtKB-ARBA"/>
</dbReference>
<protein>
    <submittedName>
        <fullName evidence="2">Glycosyltransferase involved in cell wall biosynthesis</fullName>
    </submittedName>
</protein>
<keyword evidence="3" id="KW-1185">Reference proteome</keyword>
<dbReference type="Gene3D" id="3.40.50.2000">
    <property type="entry name" value="Glycogen Phosphorylase B"/>
    <property type="match status" value="2"/>
</dbReference>
<dbReference type="EMBL" id="JACIBY010000001">
    <property type="protein sequence ID" value="MBB3836880.1"/>
    <property type="molecule type" value="Genomic_DNA"/>
</dbReference>
<dbReference type="InterPro" id="IPR028098">
    <property type="entry name" value="Glyco_trans_4-like_N"/>
</dbReference>
<feature type="domain" description="Glycosyltransferase subfamily 4-like N-terminal" evidence="1">
    <location>
        <begin position="15"/>
        <end position="174"/>
    </location>
</feature>
<dbReference type="PANTHER" id="PTHR12526">
    <property type="entry name" value="GLYCOSYLTRANSFERASE"/>
    <property type="match status" value="1"/>
</dbReference>
<dbReference type="Pfam" id="PF13439">
    <property type="entry name" value="Glyco_transf_4"/>
    <property type="match status" value="1"/>
</dbReference>
<evidence type="ECO:0000259" key="1">
    <source>
        <dbReference type="Pfam" id="PF13439"/>
    </source>
</evidence>
<organism evidence="2 3">
    <name type="scientific">Runella defluvii</name>
    <dbReference type="NCBI Taxonomy" id="370973"/>
    <lineage>
        <taxon>Bacteria</taxon>
        <taxon>Pseudomonadati</taxon>
        <taxon>Bacteroidota</taxon>
        <taxon>Cytophagia</taxon>
        <taxon>Cytophagales</taxon>
        <taxon>Spirosomataceae</taxon>
        <taxon>Runella</taxon>
    </lineage>
</organism>
<keyword evidence="2" id="KW-0808">Transferase</keyword>